<evidence type="ECO:0000256" key="2">
    <source>
        <dbReference type="ARBA" id="ARBA00022729"/>
    </source>
</evidence>
<gene>
    <name evidence="3" type="ORF">Cyrtocomes_00919</name>
</gene>
<dbReference type="PANTHER" id="PTHR30035">
    <property type="entry name" value="LIPOPROTEIN VACJ-RELATED"/>
    <property type="match status" value="1"/>
</dbReference>
<keyword evidence="4" id="KW-1185">Reference proteome</keyword>
<keyword evidence="2" id="KW-0732">Signal</keyword>
<dbReference type="PANTHER" id="PTHR30035:SF3">
    <property type="entry name" value="INTERMEMBRANE PHOSPHOLIPID TRANSPORT SYSTEM LIPOPROTEIN MLAA"/>
    <property type="match status" value="1"/>
</dbReference>
<evidence type="ECO:0000313" key="3">
    <source>
        <dbReference type="EMBL" id="MDZ5762532.1"/>
    </source>
</evidence>
<reference evidence="3 4" key="1">
    <citation type="submission" date="2023-02" db="EMBL/GenBank/DDBJ databases">
        <title>Host association and intracellularity evolved multiple times independently in the Rickettsiales.</title>
        <authorList>
            <person name="Castelli M."/>
            <person name="Nardi T."/>
            <person name="Gammuto L."/>
            <person name="Bellinzona G."/>
            <person name="Sabaneyeva E."/>
            <person name="Potekhin A."/>
            <person name="Serra V."/>
            <person name="Petroni G."/>
            <person name="Sassera D."/>
        </authorList>
    </citation>
    <scope>NUCLEOTIDE SEQUENCE [LARGE SCALE GENOMIC DNA]</scope>
    <source>
        <strain evidence="3 4">BOD18</strain>
    </source>
</reference>
<accession>A0ABU5L917</accession>
<dbReference type="Proteomes" id="UP001293791">
    <property type="component" value="Unassembled WGS sequence"/>
</dbReference>
<sequence>MKTKVLLIFLVSFLCACSSKKEVKNNNNLSNSKMATPHISASDESEFRFEGNDHPYSDIEIKDPLESFNRKMFKFNYVIDRLWIRPAAFAYKKYVPEFGKQRIDNFLDNLKQPLYAAQGIITLNPKVVVTATIRFILNSTLGVFGLFDFAATKKIKTPHISGTQILKNIGVKRGPYIVLPIFGPRFARETIGMVVDRGLDPLNFLVNRKATLSRASAKGLAIRSHILDITDQIEEDSIDKYAAIRYIYTHVHEKGR</sequence>
<comment type="caution">
    <text evidence="3">The sequence shown here is derived from an EMBL/GenBank/DDBJ whole genome shotgun (WGS) entry which is preliminary data.</text>
</comment>
<dbReference type="EMBL" id="JARGYT010000059">
    <property type="protein sequence ID" value="MDZ5762532.1"/>
    <property type="molecule type" value="Genomic_DNA"/>
</dbReference>
<name>A0ABU5L917_9RICK</name>
<dbReference type="InterPro" id="IPR007428">
    <property type="entry name" value="MlaA"/>
</dbReference>
<dbReference type="PROSITE" id="PS51257">
    <property type="entry name" value="PROKAR_LIPOPROTEIN"/>
    <property type="match status" value="1"/>
</dbReference>
<protein>
    <submittedName>
        <fullName evidence="3">VacJ family lipoprotein</fullName>
    </submittedName>
</protein>
<evidence type="ECO:0000256" key="1">
    <source>
        <dbReference type="ARBA" id="ARBA00010634"/>
    </source>
</evidence>
<dbReference type="PRINTS" id="PR01805">
    <property type="entry name" value="VACJLIPOPROT"/>
</dbReference>
<comment type="similarity">
    <text evidence="1">Belongs to the MlaA family.</text>
</comment>
<evidence type="ECO:0000313" key="4">
    <source>
        <dbReference type="Proteomes" id="UP001293791"/>
    </source>
</evidence>
<organism evidence="3 4">
    <name type="scientific">Candidatus Cyrtobacter comes</name>
    <dbReference type="NCBI Taxonomy" id="675776"/>
    <lineage>
        <taxon>Bacteria</taxon>
        <taxon>Pseudomonadati</taxon>
        <taxon>Pseudomonadota</taxon>
        <taxon>Alphaproteobacteria</taxon>
        <taxon>Rickettsiales</taxon>
        <taxon>Candidatus Midichloriaceae</taxon>
        <taxon>Candidatus Cyrtobacter</taxon>
    </lineage>
</organism>
<proteinExistence type="inferred from homology"/>
<keyword evidence="3" id="KW-0449">Lipoprotein</keyword>
<dbReference type="Pfam" id="PF04333">
    <property type="entry name" value="MlaA"/>
    <property type="match status" value="1"/>
</dbReference>